<feature type="transmembrane region" description="Helical" evidence="5">
    <location>
        <begin position="42"/>
        <end position="59"/>
    </location>
</feature>
<sequence>MNQVTAPSLFNLFEDKRYYHLARFFLFGYALTAIAFPDAGELFRALFLALSVPLLVTHRHFLKKDVFFWIFVGIMAIQGLSWLSSTIHIPQLANDYPHFDRLAKLFIFIPIGLILQGNNKASITTLVLFAIGIFIACLTQSDFRHQLELAFQLRRVDFGLKNAQFTSMLAGSTALVFFGLFFAVKHATTSFKVKSILSLLLMTALAFSVLLAIVSQSRQVWLAMVTVMFMLPLILMLSGVIKSKKSVFISYSIVVLIFLSISQLDYIQQRALKEQSVLAKIVSGDLDNIPMTSIGIRINSWLDASKSIAEHPILGLGENGIKHVINSSDKLMALKNSTSGSLKDLAHLHSNHIELLVAYGIIGFSLVLALYILPCIKAYKGYQAGMTPQWTLILALCFYLFWFIINGFETFNSRSYGVFSFVVISGVVYGLTQVKRLKRDND</sequence>
<evidence type="ECO:0000256" key="4">
    <source>
        <dbReference type="ARBA" id="ARBA00023136"/>
    </source>
</evidence>
<keyword evidence="8" id="KW-1185">Reference proteome</keyword>
<evidence type="ECO:0000313" key="7">
    <source>
        <dbReference type="EMBL" id="QIR05049.1"/>
    </source>
</evidence>
<keyword evidence="3 5" id="KW-1133">Transmembrane helix</keyword>
<proteinExistence type="predicted"/>
<dbReference type="PANTHER" id="PTHR37422">
    <property type="entry name" value="TEICHURONIC ACID BIOSYNTHESIS PROTEIN TUAE"/>
    <property type="match status" value="1"/>
</dbReference>
<keyword evidence="4 5" id="KW-0472">Membrane</keyword>
<evidence type="ECO:0000259" key="6">
    <source>
        <dbReference type="Pfam" id="PF04932"/>
    </source>
</evidence>
<evidence type="ECO:0000256" key="3">
    <source>
        <dbReference type="ARBA" id="ARBA00022989"/>
    </source>
</evidence>
<protein>
    <submittedName>
        <fullName evidence="7">O-antigen ligase family protein</fullName>
    </submittedName>
</protein>
<feature type="transmembrane region" description="Helical" evidence="5">
    <location>
        <begin position="196"/>
        <end position="214"/>
    </location>
</feature>
<evidence type="ECO:0000256" key="1">
    <source>
        <dbReference type="ARBA" id="ARBA00004141"/>
    </source>
</evidence>
<dbReference type="Pfam" id="PF04932">
    <property type="entry name" value="Wzy_C"/>
    <property type="match status" value="1"/>
</dbReference>
<feature type="transmembrane region" description="Helical" evidence="5">
    <location>
        <begin position="356"/>
        <end position="376"/>
    </location>
</feature>
<feature type="transmembrane region" description="Helical" evidence="5">
    <location>
        <begin position="388"/>
        <end position="408"/>
    </location>
</feature>
<evidence type="ECO:0000313" key="8">
    <source>
        <dbReference type="Proteomes" id="UP000501408"/>
    </source>
</evidence>
<dbReference type="InterPro" id="IPR007016">
    <property type="entry name" value="O-antigen_ligase-rel_domated"/>
</dbReference>
<dbReference type="EMBL" id="CP050266">
    <property type="protein sequence ID" value="QIR05049.1"/>
    <property type="molecule type" value="Genomic_DNA"/>
</dbReference>
<dbReference type="Proteomes" id="UP000501408">
    <property type="component" value="Chromosome 1"/>
</dbReference>
<keyword evidence="2 5" id="KW-0812">Transmembrane</keyword>
<feature type="transmembrane region" description="Helical" evidence="5">
    <location>
        <begin position="101"/>
        <end position="118"/>
    </location>
</feature>
<dbReference type="PANTHER" id="PTHR37422:SF13">
    <property type="entry name" value="LIPOPOLYSACCHARIDE BIOSYNTHESIS PROTEIN PA4999-RELATED"/>
    <property type="match status" value="1"/>
</dbReference>
<feature type="domain" description="O-antigen ligase-related" evidence="6">
    <location>
        <begin position="204"/>
        <end position="367"/>
    </location>
</feature>
<comment type="subcellular location">
    <subcellularLocation>
        <location evidence="1">Membrane</location>
        <topology evidence="1">Multi-pass membrane protein</topology>
    </subcellularLocation>
</comment>
<feature type="transmembrane region" description="Helical" evidence="5">
    <location>
        <begin position="66"/>
        <end position="89"/>
    </location>
</feature>
<gene>
    <name evidence="7" type="ORF">HBA18_00840</name>
</gene>
<dbReference type="InterPro" id="IPR051533">
    <property type="entry name" value="WaaL-like"/>
</dbReference>
<feature type="transmembrane region" description="Helical" evidence="5">
    <location>
        <begin position="125"/>
        <end position="143"/>
    </location>
</feature>
<name>A0ABX6K294_SALCS</name>
<feature type="transmembrane region" description="Helical" evidence="5">
    <location>
        <begin position="163"/>
        <end position="184"/>
    </location>
</feature>
<evidence type="ECO:0000256" key="2">
    <source>
        <dbReference type="ARBA" id="ARBA00022692"/>
    </source>
</evidence>
<feature type="transmembrane region" description="Helical" evidence="5">
    <location>
        <begin position="18"/>
        <end position="36"/>
    </location>
</feature>
<accession>A0ABX6K294</accession>
<organism evidence="7 8">
    <name type="scientific">Salinivibrio costicola</name>
    <name type="common">Vibrio costicola</name>
    <dbReference type="NCBI Taxonomy" id="51367"/>
    <lineage>
        <taxon>Bacteria</taxon>
        <taxon>Pseudomonadati</taxon>
        <taxon>Pseudomonadota</taxon>
        <taxon>Gammaproteobacteria</taxon>
        <taxon>Vibrionales</taxon>
        <taxon>Vibrionaceae</taxon>
        <taxon>Salinivibrio</taxon>
    </lineage>
</organism>
<keyword evidence="7" id="KW-0436">Ligase</keyword>
<feature type="transmembrane region" description="Helical" evidence="5">
    <location>
        <begin position="414"/>
        <end position="432"/>
    </location>
</feature>
<evidence type="ECO:0000256" key="5">
    <source>
        <dbReference type="SAM" id="Phobius"/>
    </source>
</evidence>
<reference evidence="7 8" key="1">
    <citation type="submission" date="2020-03" db="EMBL/GenBank/DDBJ databases">
        <title>Genome mining reveals the biosynthetic pathways of PHA and ectoines of the halophilic strain Salinivibrio costicola M318 isolated from fermented shrimp paste.</title>
        <authorList>
            <person name="Doan T.V."/>
            <person name="Tran L.T."/>
            <person name="Trieu T.A."/>
            <person name="Nguyen Q.V."/>
            <person name="Quach T.N."/>
            <person name="Phi T.Q."/>
            <person name="Kumar S."/>
        </authorList>
    </citation>
    <scope>NUCLEOTIDE SEQUENCE [LARGE SCALE GENOMIC DNA]</scope>
    <source>
        <strain evidence="7 8">M318</strain>
    </source>
</reference>
<dbReference type="GO" id="GO:0016874">
    <property type="term" value="F:ligase activity"/>
    <property type="evidence" value="ECO:0007669"/>
    <property type="project" value="UniProtKB-KW"/>
</dbReference>
<dbReference type="RefSeq" id="WP_167313851.1">
    <property type="nucleotide sequence ID" value="NZ_CP050266.1"/>
</dbReference>
<feature type="transmembrane region" description="Helical" evidence="5">
    <location>
        <begin position="220"/>
        <end position="241"/>
    </location>
</feature>
<feature type="transmembrane region" description="Helical" evidence="5">
    <location>
        <begin position="248"/>
        <end position="267"/>
    </location>
</feature>